<evidence type="ECO:0000313" key="2">
    <source>
        <dbReference type="Proteomes" id="UP001163726"/>
    </source>
</evidence>
<name>A0ABY7ARY5_9ALTE</name>
<organism evidence="1 2">
    <name type="scientific">Catenovulum adriaticum</name>
    <dbReference type="NCBI Taxonomy" id="2984846"/>
    <lineage>
        <taxon>Bacteria</taxon>
        <taxon>Pseudomonadati</taxon>
        <taxon>Pseudomonadota</taxon>
        <taxon>Gammaproteobacteria</taxon>
        <taxon>Alteromonadales</taxon>
        <taxon>Alteromonadaceae</taxon>
        <taxon>Catenovulum</taxon>
    </lineage>
</organism>
<evidence type="ECO:0000313" key="1">
    <source>
        <dbReference type="EMBL" id="WAJ71886.1"/>
    </source>
</evidence>
<proteinExistence type="predicted"/>
<accession>A0ABY7ARY5</accession>
<keyword evidence="2" id="KW-1185">Reference proteome</keyword>
<geneLocation type="plasmid" evidence="1 2">
    <name>pCadTS8_1</name>
</geneLocation>
<protein>
    <submittedName>
        <fullName evidence="1">Uncharacterized protein</fullName>
    </submittedName>
</protein>
<dbReference type="Proteomes" id="UP001163726">
    <property type="component" value="Plasmid pCadTS8_1"/>
</dbReference>
<reference evidence="1" key="1">
    <citation type="submission" date="2022-10" db="EMBL/GenBank/DDBJ databases">
        <title>Catenovulum adriacola sp. nov. isolated in the Harbour of Susak.</title>
        <authorList>
            <person name="Schoch T."/>
            <person name="Reich S.J."/>
            <person name="Stoeferle S."/>
            <person name="Flaiz M."/>
            <person name="Kazda M."/>
            <person name="Riedel C.U."/>
            <person name="Duerre P."/>
        </authorList>
    </citation>
    <scope>NUCLEOTIDE SEQUENCE</scope>
    <source>
        <strain evidence="1">TS8</strain>
        <plasmid evidence="1">pCadTS8_1</plasmid>
    </source>
</reference>
<dbReference type="RefSeq" id="WP_268076607.1">
    <property type="nucleotide sequence ID" value="NZ_CP109966.1"/>
</dbReference>
<dbReference type="EMBL" id="CP109966">
    <property type="protein sequence ID" value="WAJ71886.1"/>
    <property type="molecule type" value="Genomic_DNA"/>
</dbReference>
<gene>
    <name evidence="1" type="ORF">OLW01_14250</name>
</gene>
<sequence length="40" mass="4679">MMLAQELVESTPDFSLTMFDKSFYSLGLLHDWHHAGTERH</sequence>
<keyword evidence="1" id="KW-0614">Plasmid</keyword>